<dbReference type="InterPro" id="IPR003593">
    <property type="entry name" value="AAA+_ATPase"/>
</dbReference>
<dbReference type="GO" id="GO:0005886">
    <property type="term" value="C:plasma membrane"/>
    <property type="evidence" value="ECO:0007669"/>
    <property type="project" value="UniProtKB-SubCell"/>
</dbReference>
<dbReference type="Proteomes" id="UP000824070">
    <property type="component" value="Unassembled WGS sequence"/>
</dbReference>
<dbReference type="Gene3D" id="1.20.1560.10">
    <property type="entry name" value="ABC transporter type 1, transmembrane domain"/>
    <property type="match status" value="1"/>
</dbReference>
<comment type="caution">
    <text evidence="11">The sequence shown here is derived from an EMBL/GenBank/DDBJ whole genome shotgun (WGS) entry which is preliminary data.</text>
</comment>
<dbReference type="InterPro" id="IPR036640">
    <property type="entry name" value="ABC1_TM_sf"/>
</dbReference>
<dbReference type="InterPro" id="IPR017871">
    <property type="entry name" value="ABC_transporter-like_CS"/>
</dbReference>
<feature type="transmembrane region" description="Helical" evidence="8">
    <location>
        <begin position="70"/>
        <end position="92"/>
    </location>
</feature>
<evidence type="ECO:0000313" key="12">
    <source>
        <dbReference type="Proteomes" id="UP000824070"/>
    </source>
</evidence>
<keyword evidence="5 11" id="KW-0067">ATP-binding</keyword>
<feature type="domain" description="ABC transporter" evidence="9">
    <location>
        <begin position="457"/>
        <end position="691"/>
    </location>
</feature>
<gene>
    <name evidence="11" type="ORF">IAC52_01385</name>
</gene>
<evidence type="ECO:0000256" key="8">
    <source>
        <dbReference type="SAM" id="Phobius"/>
    </source>
</evidence>
<dbReference type="FunFam" id="3.40.50.300:FF:000287">
    <property type="entry name" value="Multidrug ABC transporter ATP-binding protein"/>
    <property type="match status" value="1"/>
</dbReference>
<dbReference type="Pfam" id="PF00005">
    <property type="entry name" value="ABC_tran"/>
    <property type="match status" value="1"/>
</dbReference>
<keyword evidence="4" id="KW-0547">Nucleotide-binding</keyword>
<dbReference type="InterPro" id="IPR039421">
    <property type="entry name" value="Type_1_exporter"/>
</dbReference>
<reference evidence="11" key="1">
    <citation type="submission" date="2020-10" db="EMBL/GenBank/DDBJ databases">
        <authorList>
            <person name="Gilroy R."/>
        </authorList>
    </citation>
    <scope>NUCLEOTIDE SEQUENCE</scope>
    <source>
        <strain evidence="11">ChiGjej1B1-22543</strain>
    </source>
</reference>
<name>A0A9D1S300_9FIRM</name>
<comment type="subcellular location">
    <subcellularLocation>
        <location evidence="1">Cell membrane</location>
        <topology evidence="1">Multi-pass membrane protein</topology>
    </subcellularLocation>
</comment>
<feature type="domain" description="ABC transmembrane type-1" evidence="10">
    <location>
        <begin position="73"/>
        <end position="407"/>
    </location>
</feature>
<dbReference type="PROSITE" id="PS00211">
    <property type="entry name" value="ABC_TRANSPORTER_1"/>
    <property type="match status" value="1"/>
</dbReference>
<feature type="transmembrane region" description="Helical" evidence="8">
    <location>
        <begin position="351"/>
        <end position="368"/>
    </location>
</feature>
<feature type="transmembrane region" description="Helical" evidence="8">
    <location>
        <begin position="258"/>
        <end position="279"/>
    </location>
</feature>
<dbReference type="SUPFAM" id="SSF52540">
    <property type="entry name" value="P-loop containing nucleoside triphosphate hydrolases"/>
    <property type="match status" value="1"/>
</dbReference>
<dbReference type="CDD" id="cd03254">
    <property type="entry name" value="ABCC_Glucan_exporter_like"/>
    <property type="match status" value="1"/>
</dbReference>
<dbReference type="PROSITE" id="PS50929">
    <property type="entry name" value="ABC_TM1F"/>
    <property type="match status" value="1"/>
</dbReference>
<dbReference type="SUPFAM" id="SSF90123">
    <property type="entry name" value="ABC transporter transmembrane region"/>
    <property type="match status" value="1"/>
</dbReference>
<dbReference type="GO" id="GO:0005524">
    <property type="term" value="F:ATP binding"/>
    <property type="evidence" value="ECO:0007669"/>
    <property type="project" value="UniProtKB-KW"/>
</dbReference>
<evidence type="ECO:0000256" key="1">
    <source>
        <dbReference type="ARBA" id="ARBA00004651"/>
    </source>
</evidence>
<dbReference type="SMART" id="SM00382">
    <property type="entry name" value="AAA"/>
    <property type="match status" value="1"/>
</dbReference>
<accession>A0A9D1S300</accession>
<dbReference type="Pfam" id="PF00664">
    <property type="entry name" value="ABC_membrane"/>
    <property type="match status" value="1"/>
</dbReference>
<evidence type="ECO:0000259" key="10">
    <source>
        <dbReference type="PROSITE" id="PS50929"/>
    </source>
</evidence>
<evidence type="ECO:0000256" key="6">
    <source>
        <dbReference type="ARBA" id="ARBA00022989"/>
    </source>
</evidence>
<keyword evidence="7 8" id="KW-0472">Membrane</keyword>
<evidence type="ECO:0000256" key="2">
    <source>
        <dbReference type="ARBA" id="ARBA00022448"/>
    </source>
</evidence>
<evidence type="ECO:0000259" key="9">
    <source>
        <dbReference type="PROSITE" id="PS50893"/>
    </source>
</evidence>
<dbReference type="PANTHER" id="PTHR43394">
    <property type="entry name" value="ATP-DEPENDENT PERMEASE MDL1, MITOCHONDRIAL"/>
    <property type="match status" value="1"/>
</dbReference>
<keyword evidence="3 8" id="KW-0812">Transmembrane</keyword>
<dbReference type="GO" id="GO:0016887">
    <property type="term" value="F:ATP hydrolysis activity"/>
    <property type="evidence" value="ECO:0007669"/>
    <property type="project" value="InterPro"/>
</dbReference>
<dbReference type="PANTHER" id="PTHR43394:SF1">
    <property type="entry name" value="ATP-BINDING CASSETTE SUB-FAMILY B MEMBER 10, MITOCHONDRIAL"/>
    <property type="match status" value="1"/>
</dbReference>
<dbReference type="InterPro" id="IPR027417">
    <property type="entry name" value="P-loop_NTPase"/>
</dbReference>
<evidence type="ECO:0000256" key="5">
    <source>
        <dbReference type="ARBA" id="ARBA00022840"/>
    </source>
</evidence>
<evidence type="ECO:0000256" key="4">
    <source>
        <dbReference type="ARBA" id="ARBA00022741"/>
    </source>
</evidence>
<dbReference type="CDD" id="cd18547">
    <property type="entry name" value="ABC_6TM_Tm288_like"/>
    <property type="match status" value="1"/>
</dbReference>
<keyword evidence="6 8" id="KW-1133">Transmembrane helix</keyword>
<dbReference type="InterPro" id="IPR003439">
    <property type="entry name" value="ABC_transporter-like_ATP-bd"/>
</dbReference>
<dbReference type="Gene3D" id="3.40.50.300">
    <property type="entry name" value="P-loop containing nucleotide triphosphate hydrolases"/>
    <property type="match status" value="1"/>
</dbReference>
<evidence type="ECO:0000313" key="11">
    <source>
        <dbReference type="EMBL" id="HIU44932.1"/>
    </source>
</evidence>
<dbReference type="EMBL" id="DVMV01000010">
    <property type="protein sequence ID" value="HIU44932.1"/>
    <property type="molecule type" value="Genomic_DNA"/>
</dbReference>
<sequence length="696" mass="77663">MIMKFKSYKGFNTAGRGPEINDVTLQWTCGKEGYQHIAQHYGVRKKGYGKPKHSWASLFRVFSYLKGDKWMFFAAVIVTTVMIVINIVGGFVSGPLVDALLQPAFYSISGSWGQYSGPADYLSVGLEGTLPFYKTIFEMVDWTASPATVFAQTAQTMGMFLGILGGFYVLGLLCSIAQIFLMTRIGTNSLMRLRNDMFARMQRLPLSYFDQTAHGDIMSRFTNDVDNLAQFFNTGIMELFTSVIMMVGLLVFMFMVNWLLALVSLIMELIAMGIVAINVHRSVNAFSETQVSMGEFNGIAEEALSGLKVIKCFSKEDDIMALFKSIDYRHTVHNKRSVFLSSANVPIVNNMNNLTTALVAMIGVVLIATDSSLIHVTVGTLISYVAFLRMLARPFNNISNLLTMVQSSLAGAERIFQMIDLPPEPSLQKAKWRSYKGEDGKFYWTDGEHTKPLRGQVDMRHVDFSYVKGQPILHDITLYAHPGQKIALVGSTGAGKTTITNLLTRFYDIDSGEILIDGIDIKEIDRVSMRRSMTLVLQDTHLFSGTVMDNIRYGHLKASDERCIEAAKMACADPFIKKLSKGYDTYIDGANASLSQGQKQLLSIARCAVSNPPILILDEATSSVDTRTERLISKGMDNIMKGKTVFVIAHRLSTVRYADCIMVMDKGRIIERGTHDELLAQKGRYYELWMGKTELD</sequence>
<feature type="transmembrane region" description="Helical" evidence="8">
    <location>
        <begin position="159"/>
        <end position="182"/>
    </location>
</feature>
<evidence type="ECO:0000256" key="3">
    <source>
        <dbReference type="ARBA" id="ARBA00022692"/>
    </source>
</evidence>
<evidence type="ECO:0000256" key="7">
    <source>
        <dbReference type="ARBA" id="ARBA00023136"/>
    </source>
</evidence>
<reference evidence="11" key="2">
    <citation type="journal article" date="2021" name="PeerJ">
        <title>Extensive microbial diversity within the chicken gut microbiome revealed by metagenomics and culture.</title>
        <authorList>
            <person name="Gilroy R."/>
            <person name="Ravi A."/>
            <person name="Getino M."/>
            <person name="Pursley I."/>
            <person name="Horton D.L."/>
            <person name="Alikhan N.F."/>
            <person name="Baker D."/>
            <person name="Gharbi K."/>
            <person name="Hall N."/>
            <person name="Watson M."/>
            <person name="Adriaenssens E.M."/>
            <person name="Foster-Nyarko E."/>
            <person name="Jarju S."/>
            <person name="Secka A."/>
            <person name="Antonio M."/>
            <person name="Oren A."/>
            <person name="Chaudhuri R.R."/>
            <person name="La Ragione R."/>
            <person name="Hildebrand F."/>
            <person name="Pallen M.J."/>
        </authorList>
    </citation>
    <scope>NUCLEOTIDE SEQUENCE</scope>
    <source>
        <strain evidence="11">ChiGjej1B1-22543</strain>
    </source>
</reference>
<keyword evidence="2" id="KW-0813">Transport</keyword>
<dbReference type="GO" id="GO:0015421">
    <property type="term" value="F:ABC-type oligopeptide transporter activity"/>
    <property type="evidence" value="ECO:0007669"/>
    <property type="project" value="TreeGrafter"/>
</dbReference>
<dbReference type="AlphaFoldDB" id="A0A9D1S300"/>
<dbReference type="InterPro" id="IPR011527">
    <property type="entry name" value="ABC1_TM_dom"/>
</dbReference>
<feature type="transmembrane region" description="Helical" evidence="8">
    <location>
        <begin position="228"/>
        <end position="252"/>
    </location>
</feature>
<proteinExistence type="predicted"/>
<dbReference type="PROSITE" id="PS50893">
    <property type="entry name" value="ABC_TRANSPORTER_2"/>
    <property type="match status" value="1"/>
</dbReference>
<protein>
    <submittedName>
        <fullName evidence="11">ABC transporter ATP-binding protein</fullName>
    </submittedName>
</protein>
<organism evidence="11 12">
    <name type="scientific">Candidatus Alloenteromonas pullicola</name>
    <dbReference type="NCBI Taxonomy" id="2840784"/>
    <lineage>
        <taxon>Bacteria</taxon>
        <taxon>Bacillati</taxon>
        <taxon>Bacillota</taxon>
        <taxon>Bacillota incertae sedis</taxon>
        <taxon>Candidatus Alloenteromonas</taxon>
    </lineage>
</organism>